<protein>
    <submittedName>
        <fullName evidence="1">Beta-amylase</fullName>
    </submittedName>
</protein>
<proteinExistence type="predicted"/>
<sequence length="55" mass="6414">MKAARFDETCLRRAENRTGRDRSILFCDIERPMKYRWAQAVNGAVGGMLVAIPWW</sequence>
<evidence type="ECO:0000313" key="2">
    <source>
        <dbReference type="Proteomes" id="UP000594943"/>
    </source>
</evidence>
<name>A0A7U4P9I8_9BURK</name>
<dbReference type="Proteomes" id="UP000594943">
    <property type="component" value="Chromosome 2"/>
</dbReference>
<accession>A0A7T2U787</accession>
<dbReference type="EMBL" id="CP065687">
    <property type="protein sequence ID" value="QPS46936.1"/>
    <property type="molecule type" value="Genomic_DNA"/>
</dbReference>
<organism evidence="1 2">
    <name type="scientific">Burkholderia humptydooensis</name>
    <dbReference type="NCBI Taxonomy" id="430531"/>
    <lineage>
        <taxon>Bacteria</taxon>
        <taxon>Pseudomonadati</taxon>
        <taxon>Pseudomonadota</taxon>
        <taxon>Betaproteobacteria</taxon>
        <taxon>Burkholderiales</taxon>
        <taxon>Burkholderiaceae</taxon>
        <taxon>Burkholderia</taxon>
        <taxon>pseudomallei group</taxon>
    </lineage>
</organism>
<reference evidence="1 2" key="1">
    <citation type="submission" date="2020-12" db="EMBL/GenBank/DDBJ databases">
        <title>FDA dAtabase for Regulatory Grade micrObial Sequences (FDA-ARGOS): Supporting development and validation of Infectious Disease Dx tests.</title>
        <authorList>
            <person name="Nelson B."/>
            <person name="Plummer A."/>
            <person name="Tallon L."/>
            <person name="Sadzewicz L."/>
            <person name="Zhao X."/>
            <person name="Boylan J."/>
            <person name="Ott S."/>
            <person name="Bowen H."/>
            <person name="Vavikolanu K."/>
            <person name="Mehta A."/>
            <person name="Aluvathingal J."/>
            <person name="Nadendla S."/>
            <person name="Myers T."/>
            <person name="Yan Y."/>
            <person name="Sichtig H."/>
        </authorList>
    </citation>
    <scope>NUCLEOTIDE SEQUENCE [LARGE SCALE GENOMIC DNA]</scope>
    <source>
        <strain evidence="1 2">FDAARGOS_899</strain>
    </source>
</reference>
<gene>
    <name evidence="1" type="ORF">I6G56_20880</name>
</gene>
<evidence type="ECO:0000313" key="1">
    <source>
        <dbReference type="EMBL" id="QPS46936.1"/>
    </source>
</evidence>
<dbReference type="AlphaFoldDB" id="A0A7U4P9I8"/>
<dbReference type="KEGG" id="bhg:I6G56_20880"/>
<accession>A0A7U4P9I8</accession>